<dbReference type="InterPro" id="IPR000847">
    <property type="entry name" value="LysR_HTH_N"/>
</dbReference>
<evidence type="ECO:0000313" key="6">
    <source>
        <dbReference type="EMBL" id="MBM3095418.1"/>
    </source>
</evidence>
<dbReference type="GO" id="GO:0003700">
    <property type="term" value="F:DNA-binding transcription factor activity"/>
    <property type="evidence" value="ECO:0007669"/>
    <property type="project" value="InterPro"/>
</dbReference>
<keyword evidence="3" id="KW-0238">DNA-binding</keyword>
<dbReference type="Proteomes" id="UP000744980">
    <property type="component" value="Unassembled WGS sequence"/>
</dbReference>
<dbReference type="InterPro" id="IPR036388">
    <property type="entry name" value="WH-like_DNA-bd_sf"/>
</dbReference>
<keyword evidence="2" id="KW-0805">Transcription regulation</keyword>
<dbReference type="FunFam" id="1.10.10.10:FF:000001">
    <property type="entry name" value="LysR family transcriptional regulator"/>
    <property type="match status" value="1"/>
</dbReference>
<evidence type="ECO:0000259" key="5">
    <source>
        <dbReference type="PROSITE" id="PS50931"/>
    </source>
</evidence>
<evidence type="ECO:0000256" key="3">
    <source>
        <dbReference type="ARBA" id="ARBA00023125"/>
    </source>
</evidence>
<dbReference type="Pfam" id="PF00126">
    <property type="entry name" value="HTH_1"/>
    <property type="match status" value="1"/>
</dbReference>
<dbReference type="InterPro" id="IPR058163">
    <property type="entry name" value="LysR-type_TF_proteobact-type"/>
</dbReference>
<evidence type="ECO:0000256" key="2">
    <source>
        <dbReference type="ARBA" id="ARBA00023015"/>
    </source>
</evidence>
<dbReference type="Pfam" id="PF03466">
    <property type="entry name" value="LysR_substrate"/>
    <property type="match status" value="1"/>
</dbReference>
<accession>A0AAW4FVT7</accession>
<dbReference type="GO" id="GO:0043565">
    <property type="term" value="F:sequence-specific DNA binding"/>
    <property type="evidence" value="ECO:0007669"/>
    <property type="project" value="TreeGrafter"/>
</dbReference>
<evidence type="ECO:0000256" key="1">
    <source>
        <dbReference type="ARBA" id="ARBA00009437"/>
    </source>
</evidence>
<dbReference type="RefSeq" id="WP_113569404.1">
    <property type="nucleotide sequence ID" value="NZ_CP083371.1"/>
</dbReference>
<dbReference type="Gene3D" id="1.10.10.10">
    <property type="entry name" value="Winged helix-like DNA-binding domain superfamily/Winged helix DNA-binding domain"/>
    <property type="match status" value="1"/>
</dbReference>
<dbReference type="GO" id="GO:0006351">
    <property type="term" value="P:DNA-templated transcription"/>
    <property type="evidence" value="ECO:0007669"/>
    <property type="project" value="TreeGrafter"/>
</dbReference>
<keyword evidence="4" id="KW-0804">Transcription</keyword>
<gene>
    <name evidence="6" type="ORF">GFB56_32360</name>
</gene>
<evidence type="ECO:0000313" key="7">
    <source>
        <dbReference type="Proteomes" id="UP000744980"/>
    </source>
</evidence>
<dbReference type="CDD" id="cd08422">
    <property type="entry name" value="PBP2_CrgA_like"/>
    <property type="match status" value="1"/>
</dbReference>
<comment type="similarity">
    <text evidence="1">Belongs to the LysR transcriptional regulatory family.</text>
</comment>
<dbReference type="PANTHER" id="PTHR30537">
    <property type="entry name" value="HTH-TYPE TRANSCRIPTIONAL REGULATOR"/>
    <property type="match status" value="1"/>
</dbReference>
<sequence length="296" mass="31747">MNTDDIEVFVGAVSSGSISEAGRRLGLMPMAATRRLSALEATLGVRLLHRTTRSLSLTPEGETFLPYAQAIIENEHQGRAQVRADTLGAAGLLRVSVPIVFGVKIVTPLVPAILAANPELQIALDMNDRLPDLTATGTDLAIRIARLKDSSLIAQKLADNPRTLVASPGYLERRGMPRSIDDLAHHDCLPMTGVTHWTFVASGSETHVRIGSRFSSSSIAGCQSACVAGAGITLLSEWAIADDVLEGRLQRVVLDDATPEEIGIWAVYPTTRNVLPKVRVFVSALRLALQSETNAR</sequence>
<dbReference type="InterPro" id="IPR036390">
    <property type="entry name" value="WH_DNA-bd_sf"/>
</dbReference>
<organism evidence="6 7">
    <name type="scientific">Ensifer canadensis</name>
    <dbReference type="NCBI Taxonomy" id="555315"/>
    <lineage>
        <taxon>Bacteria</taxon>
        <taxon>Pseudomonadati</taxon>
        <taxon>Pseudomonadota</taxon>
        <taxon>Alphaproteobacteria</taxon>
        <taxon>Hyphomicrobiales</taxon>
        <taxon>Rhizobiaceae</taxon>
        <taxon>Sinorhizobium/Ensifer group</taxon>
        <taxon>Ensifer</taxon>
    </lineage>
</organism>
<evidence type="ECO:0000256" key="4">
    <source>
        <dbReference type="ARBA" id="ARBA00023163"/>
    </source>
</evidence>
<name>A0AAW4FVT7_9HYPH</name>
<feature type="domain" description="HTH lysR-type" evidence="5">
    <location>
        <begin position="1"/>
        <end position="58"/>
    </location>
</feature>
<dbReference type="PROSITE" id="PS50931">
    <property type="entry name" value="HTH_LYSR"/>
    <property type="match status" value="1"/>
</dbReference>
<dbReference type="SUPFAM" id="SSF53850">
    <property type="entry name" value="Periplasmic binding protein-like II"/>
    <property type="match status" value="1"/>
</dbReference>
<dbReference type="InterPro" id="IPR005119">
    <property type="entry name" value="LysR_subst-bd"/>
</dbReference>
<dbReference type="AlphaFoldDB" id="A0AAW4FVT7"/>
<dbReference type="Gene3D" id="3.40.190.290">
    <property type="match status" value="1"/>
</dbReference>
<keyword evidence="7" id="KW-1185">Reference proteome</keyword>
<dbReference type="SUPFAM" id="SSF46785">
    <property type="entry name" value="Winged helix' DNA-binding domain"/>
    <property type="match status" value="1"/>
</dbReference>
<proteinExistence type="inferred from homology"/>
<dbReference type="EMBL" id="WXFA01000045">
    <property type="protein sequence ID" value="MBM3095418.1"/>
    <property type="molecule type" value="Genomic_DNA"/>
</dbReference>
<reference evidence="6 7" key="1">
    <citation type="submission" date="2020-01" db="EMBL/GenBank/DDBJ databases">
        <title>Draft genome assembly of Ensifer adhaerens T173.</title>
        <authorList>
            <person name="Craig J.E."/>
            <person name="Stinchcombe J.R."/>
        </authorList>
    </citation>
    <scope>NUCLEOTIDE SEQUENCE [LARGE SCALE GENOMIC DNA]</scope>
    <source>
        <strain evidence="6 7">T173</strain>
    </source>
</reference>
<comment type="caution">
    <text evidence="6">The sequence shown here is derived from an EMBL/GenBank/DDBJ whole genome shotgun (WGS) entry which is preliminary data.</text>
</comment>
<protein>
    <submittedName>
        <fullName evidence="6">LysR family transcriptional regulator</fullName>
    </submittedName>
</protein>
<dbReference type="PANTHER" id="PTHR30537:SF5">
    <property type="entry name" value="HTH-TYPE TRANSCRIPTIONAL ACTIVATOR TTDR-RELATED"/>
    <property type="match status" value="1"/>
</dbReference>